<keyword evidence="4 7" id="KW-0560">Oxidoreductase</keyword>
<dbReference type="InterPro" id="IPR036188">
    <property type="entry name" value="FAD/NAD-bd_sf"/>
</dbReference>
<accession>A0A075MNI6</accession>
<keyword evidence="3" id="KW-0274">FAD</keyword>
<evidence type="ECO:0000256" key="3">
    <source>
        <dbReference type="ARBA" id="ARBA00022827"/>
    </source>
</evidence>
<dbReference type="Gene3D" id="3.30.9.10">
    <property type="entry name" value="D-Amino Acid Oxidase, subunit A, domain 2"/>
    <property type="match status" value="1"/>
</dbReference>
<dbReference type="EMBL" id="CP007174">
    <property type="protein sequence ID" value="AIF82763.1"/>
    <property type="molecule type" value="Genomic_DNA"/>
</dbReference>
<gene>
    <name evidence="7" type="ORF">NTE_00683</name>
</gene>
<evidence type="ECO:0000259" key="6">
    <source>
        <dbReference type="Pfam" id="PF01266"/>
    </source>
</evidence>
<dbReference type="HOGENOM" id="CLU_024775_0_1_2"/>
<protein>
    <submittedName>
        <fullName evidence="7">Putative dehydrogenase</fullName>
        <ecNumber evidence="7">1.1.3.-</ecNumber>
    </submittedName>
</protein>
<evidence type="ECO:0000256" key="1">
    <source>
        <dbReference type="ARBA" id="ARBA00001974"/>
    </source>
</evidence>
<dbReference type="KEGG" id="nev:NTE_00683"/>
<dbReference type="SUPFAM" id="SSF51905">
    <property type="entry name" value="FAD/NAD(P)-binding domain"/>
    <property type="match status" value="1"/>
</dbReference>
<dbReference type="Gene3D" id="3.50.50.60">
    <property type="entry name" value="FAD/NAD(P)-binding domain"/>
    <property type="match status" value="1"/>
</dbReference>
<organism evidence="7 8">
    <name type="scientific">Candidatus Nitrososphaera evergladensis SR1</name>
    <dbReference type="NCBI Taxonomy" id="1459636"/>
    <lineage>
        <taxon>Archaea</taxon>
        <taxon>Nitrososphaerota</taxon>
        <taxon>Nitrososphaeria</taxon>
        <taxon>Nitrososphaerales</taxon>
        <taxon>Nitrososphaeraceae</taxon>
        <taxon>Nitrososphaera</taxon>
    </lineage>
</organism>
<dbReference type="Pfam" id="PF01266">
    <property type="entry name" value="DAO"/>
    <property type="match status" value="1"/>
</dbReference>
<evidence type="ECO:0000256" key="4">
    <source>
        <dbReference type="ARBA" id="ARBA00023002"/>
    </source>
</evidence>
<proteinExistence type="inferred from homology"/>
<comment type="similarity">
    <text evidence="5">Belongs to the L2HGDH family.</text>
</comment>
<comment type="cofactor">
    <cofactor evidence="1">
        <name>FAD</name>
        <dbReference type="ChEBI" id="CHEBI:57692"/>
    </cofactor>
</comment>
<dbReference type="GO" id="GO:0047545">
    <property type="term" value="F:(S)-2-hydroxyglutarate dehydrogenase activity"/>
    <property type="evidence" value="ECO:0007669"/>
    <property type="project" value="TreeGrafter"/>
</dbReference>
<dbReference type="RefSeq" id="WP_148699668.1">
    <property type="nucleotide sequence ID" value="NZ_CP007174.1"/>
</dbReference>
<evidence type="ECO:0000313" key="8">
    <source>
        <dbReference type="Proteomes" id="UP000028194"/>
    </source>
</evidence>
<dbReference type="STRING" id="1459636.NTE_00683"/>
<dbReference type="eggNOG" id="arCOG00754">
    <property type="taxonomic scope" value="Archaea"/>
</dbReference>
<reference evidence="7 8" key="1">
    <citation type="journal article" date="2014" name="PLoS ONE">
        <title>Genome Sequence of Candidatus Nitrososphaera evergladensis from Group I.1b Enriched from Everglades Soil Reveals Novel Genomic Features of the Ammonia-Oxidizing Archaea.</title>
        <authorList>
            <person name="Zhalnina K.V."/>
            <person name="Dias R."/>
            <person name="Leonard M.T."/>
            <person name="Dorr de Quadros P."/>
            <person name="Camargo F.A."/>
            <person name="Drew J.C."/>
            <person name="Farmerie W.G."/>
            <person name="Daroub S.H."/>
            <person name="Triplett E.W."/>
        </authorList>
    </citation>
    <scope>NUCLEOTIDE SEQUENCE [LARGE SCALE GENOMIC DNA]</scope>
    <source>
        <strain evidence="7 8">SR1</strain>
    </source>
</reference>
<keyword evidence="8" id="KW-1185">Reference proteome</keyword>
<dbReference type="Proteomes" id="UP000028194">
    <property type="component" value="Chromosome"/>
</dbReference>
<evidence type="ECO:0000313" key="7">
    <source>
        <dbReference type="EMBL" id="AIF82763.1"/>
    </source>
</evidence>
<keyword evidence="2" id="KW-0285">Flavoprotein</keyword>
<dbReference type="EC" id="1.1.3.-" evidence="7"/>
<name>A0A075MNI6_9ARCH</name>
<dbReference type="GeneID" id="41596540"/>
<dbReference type="OrthoDB" id="2001at2157"/>
<dbReference type="PANTHER" id="PTHR43104:SF2">
    <property type="entry name" value="L-2-HYDROXYGLUTARATE DEHYDROGENASE, MITOCHONDRIAL"/>
    <property type="match status" value="1"/>
</dbReference>
<feature type="domain" description="FAD dependent oxidoreductase" evidence="6">
    <location>
        <begin position="5"/>
        <end position="405"/>
    </location>
</feature>
<dbReference type="InterPro" id="IPR006076">
    <property type="entry name" value="FAD-dep_OxRdtase"/>
</dbReference>
<dbReference type="AlphaFoldDB" id="A0A075MNI6"/>
<sequence length="436" mass="47684">MHYSVAVIGGGILGTSIAYFLSGQARDPGSVALVEQELDIARHTSSRNTGKVHAPFLYDPAKKKLFAKAASLGFEMWEKFAQARGLPFKRDGVLEVATDERGMDRLHKYMSWGEANGLAKDDLMLLDKAAVKKMEPSVQCEAAIYCGKDGSVDYGSFSRALLQDLRSFGCAVLLGHCVTRIENNSKAGAYVISTRQGRKIEAEFIVNAAGGNAVDIAHSMSIAREYTDLHFRGEYWQAPEQYRDLTRLSVYSVPRHSEYPFLDPHWIVRADGRREVGPNAVPVFGPYAYSLGRNIADMLPKIIESSATGARKVFFDRQFLSLASTELKSSLSKTAMINRVREFLPALKPSAFTERGTAGIRSSVIDSEGKFVPDTLILKRDSSVHVLNYNSPGATGALPMAAKVAMQVIEAGVLATTSTGKALTMWDPAEIALRMS</sequence>
<evidence type="ECO:0000256" key="5">
    <source>
        <dbReference type="ARBA" id="ARBA00037941"/>
    </source>
</evidence>
<evidence type="ECO:0000256" key="2">
    <source>
        <dbReference type="ARBA" id="ARBA00022630"/>
    </source>
</evidence>
<dbReference type="PANTHER" id="PTHR43104">
    <property type="entry name" value="L-2-HYDROXYGLUTARATE DEHYDROGENASE, MITOCHONDRIAL"/>
    <property type="match status" value="1"/>
</dbReference>